<dbReference type="AlphaFoldDB" id="A0A0B6ZR82"/>
<sequence length="57" mass="6414">MPTNPLPLALKGRHHQSKSSYVDPFQIIIKFHVVTLITVTVDFKMSVVELSFCIANT</sequence>
<gene>
    <name evidence="1" type="primary">ORF76796</name>
</gene>
<dbReference type="EMBL" id="HACG01024203">
    <property type="protein sequence ID" value="CEK71068.1"/>
    <property type="molecule type" value="Transcribed_RNA"/>
</dbReference>
<organism evidence="1">
    <name type="scientific">Arion vulgaris</name>
    <dbReference type="NCBI Taxonomy" id="1028688"/>
    <lineage>
        <taxon>Eukaryota</taxon>
        <taxon>Metazoa</taxon>
        <taxon>Spiralia</taxon>
        <taxon>Lophotrochozoa</taxon>
        <taxon>Mollusca</taxon>
        <taxon>Gastropoda</taxon>
        <taxon>Heterobranchia</taxon>
        <taxon>Euthyneura</taxon>
        <taxon>Panpulmonata</taxon>
        <taxon>Eupulmonata</taxon>
        <taxon>Stylommatophora</taxon>
        <taxon>Helicina</taxon>
        <taxon>Arionoidea</taxon>
        <taxon>Arionidae</taxon>
        <taxon>Arion</taxon>
    </lineage>
</organism>
<protein>
    <submittedName>
        <fullName evidence="1">Uncharacterized protein</fullName>
    </submittedName>
</protein>
<reference evidence="1" key="1">
    <citation type="submission" date="2014-12" db="EMBL/GenBank/DDBJ databases">
        <title>Insight into the proteome of Arion vulgaris.</title>
        <authorList>
            <person name="Aradska J."/>
            <person name="Bulat T."/>
            <person name="Smidak R."/>
            <person name="Sarate P."/>
            <person name="Gangsoo J."/>
            <person name="Sialana F."/>
            <person name="Bilban M."/>
            <person name="Lubec G."/>
        </authorList>
    </citation>
    <scope>NUCLEOTIDE SEQUENCE</scope>
    <source>
        <tissue evidence="1">Skin</tissue>
    </source>
</reference>
<proteinExistence type="predicted"/>
<name>A0A0B6ZR82_9EUPU</name>
<accession>A0A0B6ZR82</accession>
<evidence type="ECO:0000313" key="1">
    <source>
        <dbReference type="EMBL" id="CEK71068.1"/>
    </source>
</evidence>